<dbReference type="InterPro" id="IPR017853">
    <property type="entry name" value="GH"/>
</dbReference>
<dbReference type="InterPro" id="IPR006047">
    <property type="entry name" value="GH13_cat_dom"/>
</dbReference>
<feature type="active site" description="Proton donor" evidence="9">
    <location>
        <position position="360"/>
    </location>
</feature>
<dbReference type="Gene3D" id="3.20.20.80">
    <property type="entry name" value="Glycosidases"/>
    <property type="match status" value="1"/>
</dbReference>
<dbReference type="SUPFAM" id="SSF81296">
    <property type="entry name" value="E set domains"/>
    <property type="match status" value="1"/>
</dbReference>
<evidence type="ECO:0000256" key="5">
    <source>
        <dbReference type="ARBA" id="ARBA00022676"/>
    </source>
</evidence>
<dbReference type="InterPro" id="IPR006048">
    <property type="entry name" value="A-amylase/branching_C"/>
</dbReference>
<dbReference type="NCBIfam" id="TIGR01515">
    <property type="entry name" value="branching_enzym"/>
    <property type="match status" value="1"/>
</dbReference>
<dbReference type="SUPFAM" id="SSF51445">
    <property type="entry name" value="(Trans)glycosidases"/>
    <property type="match status" value="1"/>
</dbReference>
<dbReference type="SMART" id="SM00642">
    <property type="entry name" value="Aamy"/>
    <property type="match status" value="1"/>
</dbReference>
<dbReference type="NCBIfam" id="NF003811">
    <property type="entry name" value="PRK05402.1"/>
    <property type="match status" value="1"/>
</dbReference>
<evidence type="ECO:0000313" key="11">
    <source>
        <dbReference type="EMBL" id="REI39959.1"/>
    </source>
</evidence>
<dbReference type="Gene3D" id="2.60.40.1180">
    <property type="entry name" value="Golgi alpha-mannosidase II"/>
    <property type="match status" value="1"/>
</dbReference>
<dbReference type="PANTHER" id="PTHR43651:SF3">
    <property type="entry name" value="1,4-ALPHA-GLUCAN-BRANCHING ENZYME"/>
    <property type="match status" value="1"/>
</dbReference>
<keyword evidence="4 9" id="KW-0321">Glycogen metabolism</keyword>
<dbReference type="InterPro" id="IPR004193">
    <property type="entry name" value="Glyco_hydro_13_N"/>
</dbReference>
<reference evidence="11 12" key="1">
    <citation type="submission" date="2018-08" db="EMBL/GenBank/DDBJ databases">
        <title>Draft genome sequence of Psychrilyobacter sp. strain SD5 isolated from Black Sea water.</title>
        <authorList>
            <person name="Yadav S."/>
            <person name="Villanueva L."/>
            <person name="Damste J.S.S."/>
        </authorList>
    </citation>
    <scope>NUCLEOTIDE SEQUENCE [LARGE SCALE GENOMIC DNA]</scope>
    <source>
        <strain evidence="11 12">SD5</strain>
    </source>
</reference>
<dbReference type="CDD" id="cd11322">
    <property type="entry name" value="AmyAc_Glg_BE"/>
    <property type="match status" value="1"/>
</dbReference>
<evidence type="ECO:0000256" key="6">
    <source>
        <dbReference type="ARBA" id="ARBA00022679"/>
    </source>
</evidence>
<dbReference type="Pfam" id="PF02806">
    <property type="entry name" value="Alpha-amylase_C"/>
    <property type="match status" value="1"/>
</dbReference>
<proteinExistence type="inferred from homology"/>
<dbReference type="EC" id="2.4.1.18" evidence="9"/>
<dbReference type="InterPro" id="IPR013780">
    <property type="entry name" value="Glyco_hydro_b"/>
</dbReference>
<comment type="catalytic activity">
    <reaction evidence="1 9">
        <text>Transfers a segment of a (1-&gt;4)-alpha-D-glucan chain to a primary hydroxy group in a similar glucan chain.</text>
        <dbReference type="EC" id="2.4.1.18"/>
    </reaction>
</comment>
<keyword evidence="6 9" id="KW-0808">Transferase</keyword>
<dbReference type="InterPro" id="IPR006407">
    <property type="entry name" value="GlgB"/>
</dbReference>
<dbReference type="NCBIfam" id="NF008967">
    <property type="entry name" value="PRK12313.1"/>
    <property type="match status" value="1"/>
</dbReference>
<dbReference type="HAMAP" id="MF_00685">
    <property type="entry name" value="GlgB"/>
    <property type="match status" value="1"/>
</dbReference>
<keyword evidence="12" id="KW-1185">Reference proteome</keyword>
<feature type="active site" description="Nucleophile" evidence="9">
    <location>
        <position position="307"/>
    </location>
</feature>
<dbReference type="PANTHER" id="PTHR43651">
    <property type="entry name" value="1,4-ALPHA-GLUCAN-BRANCHING ENZYME"/>
    <property type="match status" value="1"/>
</dbReference>
<evidence type="ECO:0000256" key="4">
    <source>
        <dbReference type="ARBA" id="ARBA00022600"/>
    </source>
</evidence>
<gene>
    <name evidence="9" type="primary">glgB</name>
    <name evidence="11" type="ORF">DYH56_12770</name>
</gene>
<comment type="function">
    <text evidence="9">Catalyzes the formation of the alpha-1,6-glucosidic linkages in glycogen by scission of a 1,4-alpha-linked oligosaccharide from growing alpha-1,4-glucan chains and the subsequent attachment of the oligosaccharide to the alpha-1,6 position.</text>
</comment>
<evidence type="ECO:0000256" key="9">
    <source>
        <dbReference type="HAMAP-Rule" id="MF_00685"/>
    </source>
</evidence>
<accession>A0ABX9KEW9</accession>
<dbReference type="Gene3D" id="2.60.40.10">
    <property type="entry name" value="Immunoglobulins"/>
    <property type="match status" value="1"/>
</dbReference>
<evidence type="ECO:0000256" key="2">
    <source>
        <dbReference type="ARBA" id="ARBA00004964"/>
    </source>
</evidence>
<dbReference type="SUPFAM" id="SSF51011">
    <property type="entry name" value="Glycosyl hydrolase domain"/>
    <property type="match status" value="1"/>
</dbReference>
<keyword evidence="8 9" id="KW-0119">Carbohydrate metabolism</keyword>
<dbReference type="InterPro" id="IPR044143">
    <property type="entry name" value="GlgB_N_E_set_prok"/>
</dbReference>
<evidence type="ECO:0000256" key="3">
    <source>
        <dbReference type="ARBA" id="ARBA00009000"/>
    </source>
</evidence>
<dbReference type="InterPro" id="IPR014756">
    <property type="entry name" value="Ig_E-set"/>
</dbReference>
<dbReference type="PIRSF" id="PIRSF000463">
    <property type="entry name" value="GlgB"/>
    <property type="match status" value="1"/>
</dbReference>
<evidence type="ECO:0000259" key="10">
    <source>
        <dbReference type="SMART" id="SM00642"/>
    </source>
</evidence>
<keyword evidence="5 9" id="KW-0328">Glycosyltransferase</keyword>
<comment type="subunit">
    <text evidence="9">Monomer.</text>
</comment>
<name>A0ABX9KEW9_9FUSO</name>
<evidence type="ECO:0000256" key="8">
    <source>
        <dbReference type="ARBA" id="ARBA00023277"/>
    </source>
</evidence>
<evidence type="ECO:0000256" key="7">
    <source>
        <dbReference type="ARBA" id="ARBA00023056"/>
    </source>
</evidence>
<dbReference type="CDD" id="cd02855">
    <property type="entry name" value="E_set_GBE_prok_N"/>
    <property type="match status" value="1"/>
</dbReference>
<dbReference type="RefSeq" id="WP_114643265.1">
    <property type="nucleotide sequence ID" value="NZ_JAACIO010000026.1"/>
</dbReference>
<evidence type="ECO:0000256" key="1">
    <source>
        <dbReference type="ARBA" id="ARBA00000826"/>
    </source>
</evidence>
<dbReference type="EMBL" id="QUAJ01000027">
    <property type="protein sequence ID" value="REI39959.1"/>
    <property type="molecule type" value="Genomic_DNA"/>
</dbReference>
<comment type="similarity">
    <text evidence="3 9">Belongs to the glycosyl hydrolase 13 family. GlgB subfamily.</text>
</comment>
<organism evidence="11 12">
    <name type="scientific">Psychrilyobacter piezotolerans</name>
    <dbReference type="NCBI Taxonomy" id="2293438"/>
    <lineage>
        <taxon>Bacteria</taxon>
        <taxon>Fusobacteriati</taxon>
        <taxon>Fusobacteriota</taxon>
        <taxon>Fusobacteriia</taxon>
        <taxon>Fusobacteriales</taxon>
        <taxon>Fusobacteriaceae</taxon>
        <taxon>Psychrilyobacter</taxon>
    </lineage>
</organism>
<dbReference type="Pfam" id="PF02922">
    <property type="entry name" value="CBM_48"/>
    <property type="match status" value="1"/>
</dbReference>
<dbReference type="InterPro" id="IPR013783">
    <property type="entry name" value="Ig-like_fold"/>
</dbReference>
<comment type="caution">
    <text evidence="11">The sequence shown here is derived from an EMBL/GenBank/DDBJ whole genome shotgun (WGS) entry which is preliminary data.</text>
</comment>
<sequence>MKYDEEKKKIEFDAHIFHEGNHFRSYSFLGAHINDDGVSFRVWAPNAKGLSVVGDFNNWDQNSHRMEKVNDFWILQIDGIKKGEKYKYVIETWSGEKLVKSDPYALYSELRPNTASIVWDLENYSWNDQEWKANKKSYEPYKNPMNIYEVHLGSWKKPQGRENFQTYRELAEELPKYVSEMGYTHVELMPVAEYPLDDSWGYQGTGYFSATSRHGIPEDFKYLIDELHRYGIGVILDWVPGHFCKDAHGLYRFDGTTTYEYSNPLLGENEQWGTCNFDLSKREIHSFLISNAIFWMKEYHIDGLRVDAVSNMLYLDFCKESSPELKNKDGGNQNLWAIDFMQKLNTEIFKEFPNALMIAEESTSWPNVTKGKKENGLGFNYKWNMGWMNDVLKYMELDPINRKFNHNLITFSIVYAFSENYVLPFSHDEVVHGKKSLIEKFPGYYVDKFASLRLLLGYMMAHPGKKLLFMGGEIGQFLEWRFYESIEWQLLELEKHRELQEFVKNLNFFYRKEKSFWEIDHSYEGFHWLEANNNDCGVVSFMRKSEERDDFIIAVYNFTPVHYSKHKMGVPRFVDYEEVLNSDISKYGGEGRVNLEILKPRWGGVDKELCHIEINIAPLSVIYLKPKF</sequence>
<dbReference type="InterPro" id="IPR037439">
    <property type="entry name" value="Branching_enzy"/>
</dbReference>
<keyword evidence="7 9" id="KW-0320">Glycogen biosynthesis</keyword>
<evidence type="ECO:0000313" key="12">
    <source>
        <dbReference type="Proteomes" id="UP000263486"/>
    </source>
</evidence>
<protein>
    <recommendedName>
        <fullName evidence="9">1,4-alpha-glucan branching enzyme GlgB</fullName>
        <ecNumber evidence="9">2.4.1.18</ecNumber>
    </recommendedName>
    <alternativeName>
        <fullName evidence="9">1,4-alpha-D-glucan:1,4-alpha-D-glucan 6-glucosyl-transferase</fullName>
    </alternativeName>
    <alternativeName>
        <fullName evidence="9">Alpha-(1-&gt;4)-glucan branching enzyme</fullName>
    </alternativeName>
    <alternativeName>
        <fullName evidence="9">Glycogen branching enzyme</fullName>
        <shortName evidence="9">BE</shortName>
    </alternativeName>
</protein>
<dbReference type="Pfam" id="PF00128">
    <property type="entry name" value="Alpha-amylase"/>
    <property type="match status" value="1"/>
</dbReference>
<feature type="domain" description="Glycosyl hydrolase family 13 catalytic" evidence="10">
    <location>
        <begin position="149"/>
        <end position="510"/>
    </location>
</feature>
<comment type="pathway">
    <text evidence="2 9">Glycan biosynthesis; glycogen biosynthesis.</text>
</comment>
<dbReference type="Proteomes" id="UP000263486">
    <property type="component" value="Unassembled WGS sequence"/>
</dbReference>